<dbReference type="InterPro" id="IPR025110">
    <property type="entry name" value="AMP-bd_C"/>
</dbReference>
<evidence type="ECO:0000313" key="6">
    <source>
        <dbReference type="EMBL" id="UPV72878.1"/>
    </source>
</evidence>
<dbReference type="PANTHER" id="PTHR43201">
    <property type="entry name" value="ACYL-COA SYNTHETASE"/>
    <property type="match status" value="1"/>
</dbReference>
<feature type="region of interest" description="Disordered" evidence="3">
    <location>
        <begin position="1"/>
        <end position="21"/>
    </location>
</feature>
<reference evidence="6 7" key="1">
    <citation type="submission" date="2022-04" db="EMBL/GenBank/DDBJ databases">
        <title>Diverse halophilic archaea isolated from saline environments.</title>
        <authorList>
            <person name="Cui H.-L."/>
        </authorList>
    </citation>
    <scope>NUCLEOTIDE SEQUENCE [LARGE SCALE GENOMIC DNA]</scope>
    <source>
        <strain evidence="6 7">XZYJT49</strain>
    </source>
</reference>
<dbReference type="AlphaFoldDB" id="A0A8U0HPR6"/>
<name>A0A8U0HPR6_9EURY</name>
<dbReference type="GO" id="GO:0031956">
    <property type="term" value="F:medium-chain fatty acid-CoA ligase activity"/>
    <property type="evidence" value="ECO:0007669"/>
    <property type="project" value="TreeGrafter"/>
</dbReference>
<dbReference type="FunFam" id="3.30.300.30:FF:000008">
    <property type="entry name" value="2,3-dihydroxybenzoate-AMP ligase"/>
    <property type="match status" value="1"/>
</dbReference>
<feature type="domain" description="AMP-dependent synthetase/ligase" evidence="4">
    <location>
        <begin position="20"/>
        <end position="381"/>
    </location>
</feature>
<accession>A0A8U0HPR6</accession>
<dbReference type="Gene3D" id="3.30.300.30">
    <property type="match status" value="1"/>
</dbReference>
<dbReference type="InterPro" id="IPR042099">
    <property type="entry name" value="ANL_N_sf"/>
</dbReference>
<dbReference type="GO" id="GO:0006631">
    <property type="term" value="P:fatty acid metabolic process"/>
    <property type="evidence" value="ECO:0007669"/>
    <property type="project" value="TreeGrafter"/>
</dbReference>
<dbReference type="Pfam" id="PF13193">
    <property type="entry name" value="AMP-binding_C"/>
    <property type="match status" value="1"/>
</dbReference>
<evidence type="ECO:0000256" key="1">
    <source>
        <dbReference type="ARBA" id="ARBA00006432"/>
    </source>
</evidence>
<dbReference type="InterPro" id="IPR000873">
    <property type="entry name" value="AMP-dep_synth/lig_dom"/>
</dbReference>
<dbReference type="PANTHER" id="PTHR43201:SF5">
    <property type="entry name" value="MEDIUM-CHAIN ACYL-COA LIGASE ACSF2, MITOCHONDRIAL"/>
    <property type="match status" value="1"/>
</dbReference>
<evidence type="ECO:0000259" key="5">
    <source>
        <dbReference type="Pfam" id="PF13193"/>
    </source>
</evidence>
<dbReference type="InterPro" id="IPR045851">
    <property type="entry name" value="AMP-bd_C_sf"/>
</dbReference>
<dbReference type="Pfam" id="PF00501">
    <property type="entry name" value="AMP-binding"/>
    <property type="match status" value="1"/>
</dbReference>
<gene>
    <name evidence="6" type="ORF">M0R89_09990</name>
</gene>
<dbReference type="EMBL" id="CP096659">
    <property type="protein sequence ID" value="UPV72878.1"/>
    <property type="molecule type" value="Genomic_DNA"/>
</dbReference>
<feature type="domain" description="AMP-binding enzyme C-terminal" evidence="5">
    <location>
        <begin position="432"/>
        <end position="507"/>
    </location>
</feature>
<proteinExistence type="inferred from homology"/>
<evidence type="ECO:0000256" key="3">
    <source>
        <dbReference type="SAM" id="MobiDB-lite"/>
    </source>
</evidence>
<keyword evidence="7" id="KW-1185">Reference proteome</keyword>
<dbReference type="GeneID" id="72185531"/>
<organism evidence="6 7">
    <name type="scientific">Halorussus limi</name>
    <dbReference type="NCBI Taxonomy" id="2938695"/>
    <lineage>
        <taxon>Archaea</taxon>
        <taxon>Methanobacteriati</taxon>
        <taxon>Methanobacteriota</taxon>
        <taxon>Stenosarchaea group</taxon>
        <taxon>Halobacteria</taxon>
        <taxon>Halobacteriales</taxon>
        <taxon>Haladaptataceae</taxon>
        <taxon>Halorussus</taxon>
    </lineage>
</organism>
<protein>
    <submittedName>
        <fullName evidence="6">AMP-binding protein</fullName>
    </submittedName>
</protein>
<dbReference type="SUPFAM" id="SSF56801">
    <property type="entry name" value="Acetyl-CoA synthetase-like"/>
    <property type="match status" value="1"/>
</dbReference>
<evidence type="ECO:0000313" key="7">
    <source>
        <dbReference type="Proteomes" id="UP000830729"/>
    </source>
</evidence>
<dbReference type="Gene3D" id="3.40.50.12780">
    <property type="entry name" value="N-terminal domain of ligase-like"/>
    <property type="match status" value="1"/>
</dbReference>
<comment type="similarity">
    <text evidence="1">Belongs to the ATP-dependent AMP-binding enzyme family.</text>
</comment>
<dbReference type="Proteomes" id="UP000830729">
    <property type="component" value="Chromosome"/>
</dbReference>
<keyword evidence="2" id="KW-0436">Ligase</keyword>
<sequence>MDKSAFGEDARSGNVARLHDETAERHADELALEMHGAEITHGRLRDRTARFAGGLGELGADAGDRVLLYLPNCPEYVVAALGTLKAGAVASPMNPQYKAREIGHQLADTGASVVVTHVALRDHLTEALRETDRSPTVVTVGDPDDISDGDVAFEDVDGDPTTVERESNDVALQPYTSGTTGQPKGVLLTHRNLRAQAFSGFELVDVEPDEDRSLAVLPLYHITGFVHSTWQTLIRGGAVYVRNPAEWDAEDAMRTIEQESITGFIGVAAMYVDLVNHEAFGEYDLSSLRETGQGGAKMPVAVQQEFESVAGVDTWEGYGLTETTAATHTGAATTFGHRLGTIGQPLRMTDCKIVDESGEEVPPGEEGELLVRGPQVMKGYHDLPEANDAAFTEAGYFRTGDVARRDGDNYYEIIDRKKHMINTAGYNVYPSEVEELLFEHDGVADAAVVGVPDERRGETVKAFVVPAPDTEATPEDLKQFCLDNLAEYKHPREVEFVEELPRTASGKVQKFKLVEGEER</sequence>
<dbReference type="RefSeq" id="WP_248648937.1">
    <property type="nucleotide sequence ID" value="NZ_CP096659.1"/>
</dbReference>
<evidence type="ECO:0000259" key="4">
    <source>
        <dbReference type="Pfam" id="PF00501"/>
    </source>
</evidence>
<dbReference type="KEGG" id="halx:M0R89_09990"/>
<evidence type="ECO:0000256" key="2">
    <source>
        <dbReference type="ARBA" id="ARBA00022598"/>
    </source>
</evidence>